<dbReference type="PANTHER" id="PTHR33317">
    <property type="entry name" value="POLYNUCLEOTIDYL TRANSFERASE, RIBONUCLEASE H-LIKE SUPERFAMILY PROTEIN"/>
    <property type="match status" value="1"/>
</dbReference>
<dbReference type="AlphaFoldDB" id="A0A395JI10"/>
<dbReference type="HAMAP" id="MF_00651">
    <property type="entry name" value="Nuclease_YqgF"/>
    <property type="match status" value="1"/>
</dbReference>
<dbReference type="GO" id="GO:0016788">
    <property type="term" value="F:hydrolase activity, acting on ester bonds"/>
    <property type="evidence" value="ECO:0007669"/>
    <property type="project" value="UniProtKB-UniRule"/>
</dbReference>
<keyword evidence="1 5" id="KW-0963">Cytoplasm</keyword>
<gene>
    <name evidence="7" type="ORF">DFR28_103192</name>
</gene>
<dbReference type="EMBL" id="QNRT01000003">
    <property type="protein sequence ID" value="RBP49767.1"/>
    <property type="molecule type" value="Genomic_DNA"/>
</dbReference>
<dbReference type="GO" id="GO:0005829">
    <property type="term" value="C:cytosol"/>
    <property type="evidence" value="ECO:0007669"/>
    <property type="project" value="TreeGrafter"/>
</dbReference>
<dbReference type="InterPro" id="IPR037027">
    <property type="entry name" value="YqgF/RNaseH-like_dom_sf"/>
</dbReference>
<evidence type="ECO:0000313" key="7">
    <source>
        <dbReference type="EMBL" id="RBP49767.1"/>
    </source>
</evidence>
<proteinExistence type="inferred from homology"/>
<dbReference type="InParanoid" id="A0A395JI10"/>
<evidence type="ECO:0000256" key="4">
    <source>
        <dbReference type="ARBA" id="ARBA00022801"/>
    </source>
</evidence>
<evidence type="ECO:0000256" key="3">
    <source>
        <dbReference type="ARBA" id="ARBA00022722"/>
    </source>
</evidence>
<dbReference type="InterPro" id="IPR006641">
    <property type="entry name" value="YqgF/RNaseH-like_dom"/>
</dbReference>
<keyword evidence="3 5" id="KW-0540">Nuclease</keyword>
<comment type="caution">
    <text evidence="7">The sequence shown here is derived from an EMBL/GenBank/DDBJ whole genome shotgun (WGS) entry which is preliminary data.</text>
</comment>
<dbReference type="GO" id="GO:0000967">
    <property type="term" value="P:rRNA 5'-end processing"/>
    <property type="evidence" value="ECO:0007669"/>
    <property type="project" value="UniProtKB-UniRule"/>
</dbReference>
<evidence type="ECO:0000256" key="5">
    <source>
        <dbReference type="HAMAP-Rule" id="MF_00651"/>
    </source>
</evidence>
<name>A0A395JI10_9GAMM</name>
<dbReference type="EC" id="3.1.-.-" evidence="5"/>
<dbReference type="NCBIfam" id="TIGR00250">
    <property type="entry name" value="RNAse_H_YqgF"/>
    <property type="match status" value="1"/>
</dbReference>
<dbReference type="GO" id="GO:0004518">
    <property type="term" value="F:nuclease activity"/>
    <property type="evidence" value="ECO:0007669"/>
    <property type="project" value="UniProtKB-KW"/>
</dbReference>
<dbReference type="Pfam" id="PF03652">
    <property type="entry name" value="RuvX"/>
    <property type="match status" value="1"/>
</dbReference>
<dbReference type="Gene3D" id="3.30.420.140">
    <property type="entry name" value="YqgF/RNase H-like domain"/>
    <property type="match status" value="1"/>
</dbReference>
<dbReference type="CDD" id="cd16964">
    <property type="entry name" value="YqgF"/>
    <property type="match status" value="1"/>
</dbReference>
<keyword evidence="8" id="KW-1185">Reference proteome</keyword>
<dbReference type="InterPro" id="IPR005227">
    <property type="entry name" value="YqgF"/>
</dbReference>
<dbReference type="PANTHER" id="PTHR33317:SF4">
    <property type="entry name" value="POLYNUCLEOTIDYL TRANSFERASE, RIBONUCLEASE H-LIKE SUPERFAMILY PROTEIN"/>
    <property type="match status" value="1"/>
</dbReference>
<comment type="subcellular location">
    <subcellularLocation>
        <location evidence="5">Cytoplasm</location>
    </subcellularLocation>
</comment>
<evidence type="ECO:0000313" key="8">
    <source>
        <dbReference type="Proteomes" id="UP000253083"/>
    </source>
</evidence>
<comment type="function">
    <text evidence="5">Could be a nuclease involved in processing of the 5'-end of pre-16S rRNA.</text>
</comment>
<organism evidence="7 8">
    <name type="scientific">Arenicella xantha</name>
    <dbReference type="NCBI Taxonomy" id="644221"/>
    <lineage>
        <taxon>Bacteria</taxon>
        <taxon>Pseudomonadati</taxon>
        <taxon>Pseudomonadota</taxon>
        <taxon>Gammaproteobacteria</taxon>
        <taxon>Arenicellales</taxon>
        <taxon>Arenicellaceae</taxon>
        <taxon>Arenicella</taxon>
    </lineage>
</organism>
<keyword evidence="4 5" id="KW-0378">Hydrolase</keyword>
<dbReference type="Proteomes" id="UP000253083">
    <property type="component" value="Unassembled WGS sequence"/>
</dbReference>
<dbReference type="SMART" id="SM00732">
    <property type="entry name" value="YqgFc"/>
    <property type="match status" value="1"/>
</dbReference>
<evidence type="ECO:0000256" key="1">
    <source>
        <dbReference type="ARBA" id="ARBA00022490"/>
    </source>
</evidence>
<comment type="similarity">
    <text evidence="5">Belongs to the YqgF HJR family.</text>
</comment>
<sequence>MVLAFDLGLKRTGVASGQALTGSATPCGLLTASRGRLDWSKVDALIQEWQPKTIVIGDPQSDDPHLAKLVNRFKSHIQQQHKIPIVEVDERLTSVAANAELSQQRLSTERKIELRDQVAACLILESYFRSLSPSSL</sequence>
<dbReference type="FunCoup" id="A0A395JI10">
    <property type="interactions" value="349"/>
</dbReference>
<dbReference type="SUPFAM" id="SSF53098">
    <property type="entry name" value="Ribonuclease H-like"/>
    <property type="match status" value="1"/>
</dbReference>
<keyword evidence="2 5" id="KW-0690">Ribosome biogenesis</keyword>
<evidence type="ECO:0000256" key="2">
    <source>
        <dbReference type="ARBA" id="ARBA00022517"/>
    </source>
</evidence>
<dbReference type="InterPro" id="IPR012337">
    <property type="entry name" value="RNaseH-like_sf"/>
</dbReference>
<reference evidence="7 8" key="1">
    <citation type="submission" date="2018-06" db="EMBL/GenBank/DDBJ databases">
        <title>Genomic Encyclopedia of Type Strains, Phase IV (KMG-IV): sequencing the most valuable type-strain genomes for metagenomic binning, comparative biology and taxonomic classification.</title>
        <authorList>
            <person name="Goeker M."/>
        </authorList>
    </citation>
    <scope>NUCLEOTIDE SEQUENCE [LARGE SCALE GENOMIC DNA]</scope>
    <source>
        <strain evidence="7 8">DSM 24032</strain>
    </source>
</reference>
<feature type="domain" description="YqgF/RNase H-like" evidence="6">
    <location>
        <begin position="1"/>
        <end position="97"/>
    </location>
</feature>
<protein>
    <recommendedName>
        <fullName evidence="5">Putative pre-16S rRNA nuclease</fullName>
        <ecNumber evidence="5">3.1.-.-</ecNumber>
    </recommendedName>
</protein>
<accession>A0A395JI10</accession>
<evidence type="ECO:0000259" key="6">
    <source>
        <dbReference type="SMART" id="SM00732"/>
    </source>
</evidence>